<dbReference type="FunFam" id="2.60.40.10:FF:000016">
    <property type="entry name" value="Fibroblast growth factor receptor"/>
    <property type="match status" value="1"/>
</dbReference>
<dbReference type="Pfam" id="PF07679">
    <property type="entry name" value="I-set"/>
    <property type="match status" value="1"/>
</dbReference>
<comment type="subcellular location">
    <subcellularLocation>
        <location evidence="1">Membrane</location>
        <topology evidence="1">Single-pass membrane protein</topology>
    </subcellularLocation>
</comment>
<accession>A0AAV2QP55</accession>
<keyword evidence="7" id="KW-0677">Repeat</keyword>
<dbReference type="InterPro" id="IPR013783">
    <property type="entry name" value="Ig-like_fold"/>
</dbReference>
<feature type="domain" description="Ig-like" evidence="20">
    <location>
        <begin position="241"/>
        <end position="354"/>
    </location>
</feature>
<dbReference type="EC" id="2.7.10.1" evidence="2"/>
<keyword evidence="17" id="KW-0393">Immunoglobulin domain</keyword>
<organism evidence="21 22">
    <name type="scientific">Meganyctiphanes norvegica</name>
    <name type="common">Northern krill</name>
    <name type="synonym">Thysanopoda norvegica</name>
    <dbReference type="NCBI Taxonomy" id="48144"/>
    <lineage>
        <taxon>Eukaryota</taxon>
        <taxon>Metazoa</taxon>
        <taxon>Ecdysozoa</taxon>
        <taxon>Arthropoda</taxon>
        <taxon>Crustacea</taxon>
        <taxon>Multicrustacea</taxon>
        <taxon>Malacostraca</taxon>
        <taxon>Eumalacostraca</taxon>
        <taxon>Eucarida</taxon>
        <taxon>Euphausiacea</taxon>
        <taxon>Euphausiidae</taxon>
        <taxon>Meganyctiphanes</taxon>
    </lineage>
</organism>
<dbReference type="Proteomes" id="UP001497623">
    <property type="component" value="Unassembled WGS sequence"/>
</dbReference>
<dbReference type="FunFam" id="2.60.40.10:FF:000020">
    <property type="entry name" value="Fibroblast growth factor receptor"/>
    <property type="match status" value="1"/>
</dbReference>
<dbReference type="Pfam" id="PF13927">
    <property type="entry name" value="Ig_3"/>
    <property type="match status" value="1"/>
</dbReference>
<evidence type="ECO:0000256" key="17">
    <source>
        <dbReference type="ARBA" id="ARBA00023319"/>
    </source>
</evidence>
<keyword evidence="10" id="KW-0067">ATP-binding</keyword>
<evidence type="ECO:0000256" key="6">
    <source>
        <dbReference type="ARBA" id="ARBA00022729"/>
    </source>
</evidence>
<keyword evidence="14" id="KW-1015">Disulfide bond</keyword>
<evidence type="ECO:0000259" key="20">
    <source>
        <dbReference type="PROSITE" id="PS50835"/>
    </source>
</evidence>
<evidence type="ECO:0000256" key="1">
    <source>
        <dbReference type="ARBA" id="ARBA00004167"/>
    </source>
</evidence>
<dbReference type="Gene3D" id="2.60.40.10">
    <property type="entry name" value="Immunoglobulins"/>
    <property type="match status" value="3"/>
</dbReference>
<evidence type="ECO:0000256" key="7">
    <source>
        <dbReference type="ARBA" id="ARBA00022737"/>
    </source>
</evidence>
<evidence type="ECO:0000256" key="16">
    <source>
        <dbReference type="ARBA" id="ARBA00023180"/>
    </source>
</evidence>
<feature type="region of interest" description="Disordered" evidence="18">
    <location>
        <begin position="391"/>
        <end position="446"/>
    </location>
</feature>
<evidence type="ECO:0000256" key="15">
    <source>
        <dbReference type="ARBA" id="ARBA00023170"/>
    </source>
</evidence>
<evidence type="ECO:0000256" key="3">
    <source>
        <dbReference type="ARBA" id="ARBA00022553"/>
    </source>
</evidence>
<keyword evidence="9" id="KW-0418">Kinase</keyword>
<dbReference type="GO" id="GO:0030424">
    <property type="term" value="C:axon"/>
    <property type="evidence" value="ECO:0007669"/>
    <property type="project" value="TreeGrafter"/>
</dbReference>
<dbReference type="InterPro" id="IPR007110">
    <property type="entry name" value="Ig-like_dom"/>
</dbReference>
<keyword evidence="12 19" id="KW-0472">Membrane</keyword>
<dbReference type="EMBL" id="CAXKWB010008072">
    <property type="protein sequence ID" value="CAL4089527.1"/>
    <property type="molecule type" value="Genomic_DNA"/>
</dbReference>
<dbReference type="GO" id="GO:0007156">
    <property type="term" value="P:homophilic cell adhesion via plasma membrane adhesion molecules"/>
    <property type="evidence" value="ECO:0007669"/>
    <property type="project" value="TreeGrafter"/>
</dbReference>
<keyword evidence="6" id="KW-0732">Signal</keyword>
<evidence type="ECO:0000256" key="4">
    <source>
        <dbReference type="ARBA" id="ARBA00022679"/>
    </source>
</evidence>
<keyword evidence="22" id="KW-1185">Reference proteome</keyword>
<evidence type="ECO:0000256" key="19">
    <source>
        <dbReference type="SAM" id="Phobius"/>
    </source>
</evidence>
<dbReference type="CDD" id="cd00096">
    <property type="entry name" value="Ig"/>
    <property type="match status" value="1"/>
</dbReference>
<feature type="non-terminal residue" evidence="21">
    <location>
        <position position="512"/>
    </location>
</feature>
<dbReference type="PANTHER" id="PTHR10075:SF100">
    <property type="entry name" value="FASCICLIN-2"/>
    <property type="match status" value="1"/>
</dbReference>
<dbReference type="InterPro" id="IPR003599">
    <property type="entry name" value="Ig_sub"/>
</dbReference>
<dbReference type="SMART" id="SM00408">
    <property type="entry name" value="IGc2"/>
    <property type="match status" value="2"/>
</dbReference>
<evidence type="ECO:0000313" key="22">
    <source>
        <dbReference type="Proteomes" id="UP001497623"/>
    </source>
</evidence>
<dbReference type="InterPro" id="IPR003598">
    <property type="entry name" value="Ig_sub2"/>
</dbReference>
<name>A0AAV2QP55_MEGNR</name>
<evidence type="ECO:0000313" key="21">
    <source>
        <dbReference type="EMBL" id="CAL4089527.1"/>
    </source>
</evidence>
<dbReference type="GO" id="GO:0005886">
    <property type="term" value="C:plasma membrane"/>
    <property type="evidence" value="ECO:0007669"/>
    <property type="project" value="TreeGrafter"/>
</dbReference>
<feature type="transmembrane region" description="Helical" evidence="19">
    <location>
        <begin position="365"/>
        <end position="387"/>
    </location>
</feature>
<keyword evidence="5 19" id="KW-0812">Transmembrane</keyword>
<keyword evidence="15" id="KW-0675">Receptor</keyword>
<keyword evidence="3" id="KW-0597">Phosphoprotein</keyword>
<reference evidence="21 22" key="1">
    <citation type="submission" date="2024-05" db="EMBL/GenBank/DDBJ databases">
        <authorList>
            <person name="Wallberg A."/>
        </authorList>
    </citation>
    <scope>NUCLEOTIDE SEQUENCE [LARGE SCALE GENOMIC DNA]</scope>
</reference>
<keyword evidence="4" id="KW-0808">Transferase</keyword>
<dbReference type="GO" id="GO:0005524">
    <property type="term" value="F:ATP binding"/>
    <property type="evidence" value="ECO:0007669"/>
    <property type="project" value="UniProtKB-KW"/>
</dbReference>
<dbReference type="SUPFAM" id="SSF48726">
    <property type="entry name" value="Immunoglobulin"/>
    <property type="match status" value="3"/>
</dbReference>
<evidence type="ECO:0000256" key="5">
    <source>
        <dbReference type="ARBA" id="ARBA00022692"/>
    </source>
</evidence>
<dbReference type="PROSITE" id="PS50835">
    <property type="entry name" value="IG_LIKE"/>
    <property type="match status" value="2"/>
</dbReference>
<dbReference type="SMART" id="SM00409">
    <property type="entry name" value="IG"/>
    <property type="match status" value="3"/>
</dbReference>
<evidence type="ECO:0000256" key="10">
    <source>
        <dbReference type="ARBA" id="ARBA00022840"/>
    </source>
</evidence>
<keyword evidence="8" id="KW-0547">Nucleotide-binding</keyword>
<evidence type="ECO:0000256" key="14">
    <source>
        <dbReference type="ARBA" id="ARBA00023157"/>
    </source>
</evidence>
<gene>
    <name evidence="21" type="ORF">MNOR_LOCUS13828</name>
</gene>
<feature type="domain" description="Ig-like" evidence="20">
    <location>
        <begin position="138"/>
        <end position="231"/>
    </location>
</feature>
<evidence type="ECO:0000256" key="11">
    <source>
        <dbReference type="ARBA" id="ARBA00022989"/>
    </source>
</evidence>
<dbReference type="GO" id="GO:0070593">
    <property type="term" value="P:dendrite self-avoidance"/>
    <property type="evidence" value="ECO:0007669"/>
    <property type="project" value="TreeGrafter"/>
</dbReference>
<evidence type="ECO:0000256" key="13">
    <source>
        <dbReference type="ARBA" id="ARBA00023137"/>
    </source>
</evidence>
<dbReference type="AlphaFoldDB" id="A0AAV2QP55"/>
<keyword evidence="13" id="KW-0829">Tyrosine-protein kinase</keyword>
<evidence type="ECO:0000256" key="18">
    <source>
        <dbReference type="SAM" id="MobiDB-lite"/>
    </source>
</evidence>
<evidence type="ECO:0000256" key="2">
    <source>
        <dbReference type="ARBA" id="ARBA00011902"/>
    </source>
</evidence>
<dbReference type="InterPro" id="IPR013098">
    <property type="entry name" value="Ig_I-set"/>
</dbReference>
<sequence>MASLIWKTLTVKIIKIGEFIENPDWPLPPQRTIIKQQSLDTINKPNDVRYHCSIIISYNYWRELEPISEEGWERFRLSGRTLRIKEAQLQDEGSFVCTGVNGFGKDKYTFHLMVLDPLSASSSSSSSGVGGSRSGLAPEFTQLWPPVPGPPLNKPVGHSIKLKCQVSGDPEPMITWFKNGVEVPEAVLSGESRTGSRHSLHLSNLKPGDSGVYTCAAANRLGAAATNWTINVIDQASPREPDFSPLEPKNITVVSGEPAVLQCSGTSEVTPHIKWLRRLEKAAPGMGDKLGNNETITWKGHRYVVVPPTKVATPGDGTFYTKLVVNDVQTDDAGVYVCSATNNFGIAFRQATISVIPGYKENNTMMLVIGIIGVGGLILVIAVIVAVRRHQSKPQPPSGPSESALLPNQSKVPPPVSLQQPRFMPQPATGHPSSQSLPPHGHVVGPEGALLQYPGGGVVHLPPQAAGAAIGQNTQPIIVYQDPAQQVYISQRPPAVPPTGRPEYQYQHLDVI</sequence>
<dbReference type="GO" id="GO:0007411">
    <property type="term" value="P:axon guidance"/>
    <property type="evidence" value="ECO:0007669"/>
    <property type="project" value="TreeGrafter"/>
</dbReference>
<keyword evidence="16" id="KW-0325">Glycoprotein</keyword>
<proteinExistence type="predicted"/>
<comment type="caution">
    <text evidence="21">The sequence shown here is derived from an EMBL/GenBank/DDBJ whole genome shotgun (WGS) entry which is preliminary data.</text>
</comment>
<protein>
    <recommendedName>
        <fullName evidence="2">receptor protein-tyrosine kinase</fullName>
        <ecNumber evidence="2">2.7.10.1</ecNumber>
    </recommendedName>
</protein>
<evidence type="ECO:0000256" key="12">
    <source>
        <dbReference type="ARBA" id="ARBA00023136"/>
    </source>
</evidence>
<dbReference type="InterPro" id="IPR036179">
    <property type="entry name" value="Ig-like_dom_sf"/>
</dbReference>
<evidence type="ECO:0000256" key="8">
    <source>
        <dbReference type="ARBA" id="ARBA00022741"/>
    </source>
</evidence>
<dbReference type="PANTHER" id="PTHR10075">
    <property type="entry name" value="BASIGIN RELATED"/>
    <property type="match status" value="1"/>
</dbReference>
<dbReference type="GO" id="GO:0004714">
    <property type="term" value="F:transmembrane receptor protein tyrosine kinase activity"/>
    <property type="evidence" value="ECO:0007669"/>
    <property type="project" value="UniProtKB-EC"/>
</dbReference>
<evidence type="ECO:0000256" key="9">
    <source>
        <dbReference type="ARBA" id="ARBA00022777"/>
    </source>
</evidence>
<dbReference type="GO" id="GO:0098632">
    <property type="term" value="F:cell-cell adhesion mediator activity"/>
    <property type="evidence" value="ECO:0007669"/>
    <property type="project" value="TreeGrafter"/>
</dbReference>
<keyword evidence="11 19" id="KW-1133">Transmembrane helix</keyword>